<reference evidence="2 3" key="1">
    <citation type="journal article" date="2011" name="Mol. Biol. Evol.">
        <title>Phylogenomic evidence for the presence of a flagellum and cbb3 oxidase in the free-living mitochondrial ancestor.</title>
        <authorList>
            <person name="Sassera D."/>
            <person name="Lo N."/>
            <person name="Epis S."/>
            <person name="D'Auria G."/>
            <person name="Montagna M."/>
            <person name="Comandatore F."/>
            <person name="Horner D."/>
            <person name="Pereto J."/>
            <person name="Luciano A.M."/>
            <person name="Franciosi F."/>
            <person name="Ferri E."/>
            <person name="Crotti E."/>
            <person name="Bazzocchi C."/>
            <person name="Daffonchio D."/>
            <person name="Sacchi L."/>
            <person name="Moya A."/>
            <person name="Latorre A."/>
            <person name="Bandi C."/>
        </authorList>
    </citation>
    <scope>NUCLEOTIDE SEQUENCE [LARGE SCALE GENOMIC DNA]</scope>
    <source>
        <strain evidence="2 3">IricVA</strain>
    </source>
</reference>
<gene>
    <name evidence="2" type="ordered locus">midi_00934</name>
</gene>
<evidence type="ECO:0000313" key="2">
    <source>
        <dbReference type="EMBL" id="AEI89215.1"/>
    </source>
</evidence>
<keyword evidence="1" id="KW-1133">Transmembrane helix</keyword>
<keyword evidence="3" id="KW-1185">Reference proteome</keyword>
<dbReference type="AlphaFoldDB" id="F7XX16"/>
<proteinExistence type="predicted"/>
<dbReference type="EMBL" id="CP002130">
    <property type="protein sequence ID" value="AEI89215.1"/>
    <property type="molecule type" value="Genomic_DNA"/>
</dbReference>
<evidence type="ECO:0000313" key="3">
    <source>
        <dbReference type="Proteomes" id="UP000006639"/>
    </source>
</evidence>
<evidence type="ECO:0000256" key="1">
    <source>
        <dbReference type="SAM" id="Phobius"/>
    </source>
</evidence>
<dbReference type="Proteomes" id="UP000006639">
    <property type="component" value="Chromosome"/>
</dbReference>
<protein>
    <submittedName>
        <fullName evidence="2">Uncharacterized protein</fullName>
    </submittedName>
</protein>
<dbReference type="HOGENOM" id="CLU_175496_1_0_5"/>
<feature type="transmembrane region" description="Helical" evidence="1">
    <location>
        <begin position="33"/>
        <end position="56"/>
    </location>
</feature>
<keyword evidence="1" id="KW-0472">Membrane</keyword>
<dbReference type="KEGG" id="mmn:midi_00934"/>
<dbReference type="STRING" id="696127.midi_00934"/>
<accession>F7XX16</accession>
<organism evidence="2 3">
    <name type="scientific">Midichloria mitochondrii (strain IricVA)</name>
    <dbReference type="NCBI Taxonomy" id="696127"/>
    <lineage>
        <taxon>Bacteria</taxon>
        <taxon>Pseudomonadati</taxon>
        <taxon>Pseudomonadota</taxon>
        <taxon>Alphaproteobacteria</taxon>
        <taxon>Rickettsiales</taxon>
        <taxon>Candidatus Midichloriaceae</taxon>
        <taxon>Candidatus Midichloria</taxon>
    </lineage>
</organism>
<sequence>MKIFGCYGFPVSLSIVLIPQSSRLSFKSITHRVFLPLITFSVILFAILASIPLLSLHHAILHLLARAAIFTLDCHFYSHSITKISHSLTAVYNYQAMQNLNWWYLQR</sequence>
<keyword evidence="1" id="KW-0812">Transmembrane</keyword>
<name>F7XX16_MIDMI</name>